<gene>
    <name evidence="1" type="ORF">SPARVUS_LOCUS843997</name>
</gene>
<feature type="non-terminal residue" evidence="1">
    <location>
        <position position="54"/>
    </location>
</feature>
<comment type="caution">
    <text evidence="1">The sequence shown here is derived from an EMBL/GenBank/DDBJ whole genome shotgun (WGS) entry which is preliminary data.</text>
</comment>
<proteinExistence type="predicted"/>
<keyword evidence="2" id="KW-1185">Reference proteome</keyword>
<reference evidence="1" key="1">
    <citation type="submission" date="2023-05" db="EMBL/GenBank/DDBJ databases">
        <authorList>
            <person name="Stuckert A."/>
        </authorList>
    </citation>
    <scope>NUCLEOTIDE SEQUENCE</scope>
</reference>
<accession>A0ABN9AL36</accession>
<sequence length="54" mass="5933">MTADLWGGRGSGYLNLTGTRPHFRAVVLPLVWPFTKCSATRPCALGTWLSSREP</sequence>
<evidence type="ECO:0000313" key="1">
    <source>
        <dbReference type="EMBL" id="CAI9535326.1"/>
    </source>
</evidence>
<name>A0ABN9AL36_9NEOB</name>
<dbReference type="Proteomes" id="UP001162483">
    <property type="component" value="Unassembled WGS sequence"/>
</dbReference>
<dbReference type="EMBL" id="CATNWA010000256">
    <property type="protein sequence ID" value="CAI9535326.1"/>
    <property type="molecule type" value="Genomic_DNA"/>
</dbReference>
<organism evidence="1 2">
    <name type="scientific">Staurois parvus</name>
    <dbReference type="NCBI Taxonomy" id="386267"/>
    <lineage>
        <taxon>Eukaryota</taxon>
        <taxon>Metazoa</taxon>
        <taxon>Chordata</taxon>
        <taxon>Craniata</taxon>
        <taxon>Vertebrata</taxon>
        <taxon>Euteleostomi</taxon>
        <taxon>Amphibia</taxon>
        <taxon>Batrachia</taxon>
        <taxon>Anura</taxon>
        <taxon>Neobatrachia</taxon>
        <taxon>Ranoidea</taxon>
        <taxon>Ranidae</taxon>
        <taxon>Staurois</taxon>
    </lineage>
</organism>
<protein>
    <submittedName>
        <fullName evidence="1">Uncharacterized protein</fullName>
    </submittedName>
</protein>
<evidence type="ECO:0000313" key="2">
    <source>
        <dbReference type="Proteomes" id="UP001162483"/>
    </source>
</evidence>